<feature type="region of interest" description="Disordered" evidence="2">
    <location>
        <begin position="458"/>
        <end position="477"/>
    </location>
</feature>
<proteinExistence type="predicted"/>
<keyword evidence="1" id="KW-0479">Metal-binding</keyword>
<dbReference type="GO" id="GO:0003678">
    <property type="term" value="F:DNA helicase activity"/>
    <property type="evidence" value="ECO:0007669"/>
    <property type="project" value="TreeGrafter"/>
</dbReference>
<dbReference type="GO" id="GO:0010569">
    <property type="term" value="P:regulation of double-strand break repair via homologous recombination"/>
    <property type="evidence" value="ECO:0007669"/>
    <property type="project" value="TreeGrafter"/>
</dbReference>
<dbReference type="InterPro" id="IPR045028">
    <property type="entry name" value="DinG/Rad3-like"/>
</dbReference>
<dbReference type="Pfam" id="PF13307">
    <property type="entry name" value="Helicase_C_2"/>
    <property type="match status" value="1"/>
</dbReference>
<dbReference type="GO" id="GO:0005524">
    <property type="term" value="F:ATP binding"/>
    <property type="evidence" value="ECO:0007669"/>
    <property type="project" value="InterPro"/>
</dbReference>
<feature type="region of interest" description="Disordered" evidence="2">
    <location>
        <begin position="333"/>
        <end position="386"/>
    </location>
</feature>
<accession>A0AAE0GA95</accession>
<dbReference type="Pfam" id="PF23116">
    <property type="entry name" value="HHD_RTEL1"/>
    <property type="match status" value="1"/>
</dbReference>
<keyword evidence="4" id="KW-0547">Nucleotide-binding</keyword>
<dbReference type="GO" id="GO:0090657">
    <property type="term" value="P:telomeric loop disassembly"/>
    <property type="evidence" value="ECO:0007669"/>
    <property type="project" value="TreeGrafter"/>
</dbReference>
<evidence type="ECO:0000313" key="5">
    <source>
        <dbReference type="Proteomes" id="UP001190700"/>
    </source>
</evidence>
<gene>
    <name evidence="4" type="ORF">CYMTET_17251</name>
</gene>
<dbReference type="GO" id="GO:1904430">
    <property type="term" value="P:negative regulation of t-circle formation"/>
    <property type="evidence" value="ECO:0007669"/>
    <property type="project" value="TreeGrafter"/>
</dbReference>
<dbReference type="AlphaFoldDB" id="A0AAE0GA95"/>
<dbReference type="EMBL" id="LGRX02007650">
    <property type="protein sequence ID" value="KAK3274570.1"/>
    <property type="molecule type" value="Genomic_DNA"/>
</dbReference>
<dbReference type="Gene3D" id="1.20.1160.20">
    <property type="match status" value="1"/>
</dbReference>
<feature type="region of interest" description="Disordered" evidence="2">
    <location>
        <begin position="482"/>
        <end position="531"/>
    </location>
</feature>
<feature type="region of interest" description="Disordered" evidence="2">
    <location>
        <begin position="260"/>
        <end position="299"/>
    </location>
</feature>
<protein>
    <submittedName>
        <fullName evidence="4">Regulator of telomere elongation helicase 1, variant 2</fullName>
    </submittedName>
</protein>
<keyword evidence="1" id="KW-0862">Zinc</keyword>
<dbReference type="GO" id="GO:0016818">
    <property type="term" value="F:hydrolase activity, acting on acid anhydrides, in phosphorus-containing anhydrides"/>
    <property type="evidence" value="ECO:0007669"/>
    <property type="project" value="InterPro"/>
</dbReference>
<dbReference type="CDD" id="cd16449">
    <property type="entry name" value="RING-HC"/>
    <property type="match status" value="1"/>
</dbReference>
<dbReference type="GO" id="GO:0045910">
    <property type="term" value="P:negative regulation of DNA recombination"/>
    <property type="evidence" value="ECO:0007669"/>
    <property type="project" value="TreeGrafter"/>
</dbReference>
<reference evidence="4 5" key="1">
    <citation type="journal article" date="2015" name="Genome Biol. Evol.">
        <title>Comparative Genomics of a Bacterivorous Green Alga Reveals Evolutionary Causalities and Consequences of Phago-Mixotrophic Mode of Nutrition.</title>
        <authorList>
            <person name="Burns J.A."/>
            <person name="Paasch A."/>
            <person name="Narechania A."/>
            <person name="Kim E."/>
        </authorList>
    </citation>
    <scope>NUCLEOTIDE SEQUENCE [LARGE SCALE GENOMIC DNA]</scope>
    <source>
        <strain evidence="4 5">PLY_AMNH</strain>
    </source>
</reference>
<keyword evidence="5" id="KW-1185">Reference proteome</keyword>
<feature type="compositionally biased region" description="Basic and acidic residues" evidence="2">
    <location>
        <begin position="289"/>
        <end position="299"/>
    </location>
</feature>
<feature type="domain" description="RING-type" evidence="3">
    <location>
        <begin position="550"/>
        <end position="590"/>
    </location>
</feature>
<dbReference type="SMART" id="SM00491">
    <property type="entry name" value="HELICc2"/>
    <property type="match status" value="1"/>
</dbReference>
<evidence type="ECO:0000256" key="2">
    <source>
        <dbReference type="SAM" id="MobiDB-lite"/>
    </source>
</evidence>
<dbReference type="InterPro" id="IPR013083">
    <property type="entry name" value="Znf_RING/FYVE/PHD"/>
</dbReference>
<dbReference type="SUPFAM" id="SSF57850">
    <property type="entry name" value="RING/U-box"/>
    <property type="match status" value="1"/>
</dbReference>
<feature type="compositionally biased region" description="Low complexity" evidence="2">
    <location>
        <begin position="230"/>
        <end position="244"/>
    </location>
</feature>
<dbReference type="PANTHER" id="PTHR11472:SF34">
    <property type="entry name" value="REGULATOR OF TELOMERE ELONGATION HELICASE 1"/>
    <property type="match status" value="1"/>
</dbReference>
<dbReference type="Proteomes" id="UP001190700">
    <property type="component" value="Unassembled WGS sequence"/>
</dbReference>
<evidence type="ECO:0000313" key="4">
    <source>
        <dbReference type="EMBL" id="KAK3274570.1"/>
    </source>
</evidence>
<dbReference type="PROSITE" id="PS50089">
    <property type="entry name" value="ZF_RING_2"/>
    <property type="match status" value="1"/>
</dbReference>
<dbReference type="InterPro" id="IPR006555">
    <property type="entry name" value="ATP-dep_Helicase_C"/>
</dbReference>
<dbReference type="GO" id="GO:0008270">
    <property type="term" value="F:zinc ion binding"/>
    <property type="evidence" value="ECO:0007669"/>
    <property type="project" value="UniProtKB-KW"/>
</dbReference>
<name>A0AAE0GA95_9CHLO</name>
<comment type="caution">
    <text evidence="4">The sequence shown here is derived from an EMBL/GenBank/DDBJ whole genome shotgun (WGS) entry which is preliminary data.</text>
</comment>
<organism evidence="4 5">
    <name type="scientific">Cymbomonas tetramitiformis</name>
    <dbReference type="NCBI Taxonomy" id="36881"/>
    <lineage>
        <taxon>Eukaryota</taxon>
        <taxon>Viridiplantae</taxon>
        <taxon>Chlorophyta</taxon>
        <taxon>Pyramimonadophyceae</taxon>
        <taxon>Pyramimonadales</taxon>
        <taxon>Pyramimonadaceae</taxon>
        <taxon>Cymbomonas</taxon>
    </lineage>
</organism>
<keyword evidence="1" id="KW-0863">Zinc-finger</keyword>
<evidence type="ECO:0000256" key="1">
    <source>
        <dbReference type="PROSITE-ProRule" id="PRU00175"/>
    </source>
</evidence>
<dbReference type="GO" id="GO:0070182">
    <property type="term" value="F:DNA polymerase binding"/>
    <property type="evidence" value="ECO:0007669"/>
    <property type="project" value="TreeGrafter"/>
</dbReference>
<sequence length="604" mass="64573">MPNNPGREGGRQVSEGLDFADRAGRAVIMTGIPYAMKVEPKVRLKREYMDELARPRPGGGGGQGSLSGDQWYVQTAMRAVNQAVGRVIRHKQDYGAVILADDRFASKNIVGQLSLWLRPYVRGSENFGKTQKALSDFFKAKADQGLLTDAAPIQIGGHSSNRRAVTISSEDVPLISGHHVPELNVANLNCTSLLSGSAAAGAPPRSASSGQRDTVREGPRSLQQGLSAPTSRQQGSAAAAGSRAGGSTLAAMLSATRGALIPPAHPLPSAGPSRARSSAPGQREGSGLDETRRPGNGTVDRRHMAIEYDDQPPSHGLGGTRESVHGAGAELRSLQAGGRSRSLEARGGRVNLSEASSSHGQAGPEGCPDGAAPASEAEAAQKQRATKEFLARTRKEIGKENFERWLELLRQYKGHTIDIASLLEGVAALLQGPRQVELFQQFGAFIHDRHQKHFQHRLSAMQGHKQARLPPDDHSNVLGKRAHREVETSLMPAGTSSSRDLQEQDRRPSQQQDHPAGCNVASTSNGADPVMQGSLSLSKEHGAAAMRGMCGFCSGKWDAPHMSPCGHTCCWRCWLEVFRTVKPPACPTCSTLVRKGQLQKAFFA</sequence>
<feature type="region of interest" description="Disordered" evidence="2">
    <location>
        <begin position="196"/>
        <end position="244"/>
    </location>
</feature>
<evidence type="ECO:0000259" key="3">
    <source>
        <dbReference type="PROSITE" id="PS50089"/>
    </source>
</evidence>
<dbReference type="InterPro" id="IPR001841">
    <property type="entry name" value="Znf_RING"/>
</dbReference>
<keyword evidence="4" id="KW-0378">Hydrolase</keyword>
<feature type="compositionally biased region" description="Low complexity" evidence="2">
    <location>
        <begin position="268"/>
        <end position="281"/>
    </location>
</feature>
<dbReference type="Gene3D" id="3.40.50.300">
    <property type="entry name" value="P-loop containing nucleotide triphosphate hydrolases"/>
    <property type="match status" value="1"/>
</dbReference>
<keyword evidence="4" id="KW-0067">ATP-binding</keyword>
<dbReference type="GO" id="GO:0005634">
    <property type="term" value="C:nucleus"/>
    <property type="evidence" value="ECO:0007669"/>
    <property type="project" value="TreeGrafter"/>
</dbReference>
<dbReference type="PANTHER" id="PTHR11472">
    <property type="entry name" value="DNA REPAIR DEAD HELICASE RAD3/XP-D SUBFAMILY MEMBER"/>
    <property type="match status" value="1"/>
</dbReference>
<keyword evidence="4" id="KW-0347">Helicase</keyword>
<dbReference type="InterPro" id="IPR027417">
    <property type="entry name" value="P-loop_NTPase"/>
</dbReference>
<dbReference type="GO" id="GO:0003676">
    <property type="term" value="F:nucleic acid binding"/>
    <property type="evidence" value="ECO:0007669"/>
    <property type="project" value="InterPro"/>
</dbReference>
<dbReference type="Gene3D" id="3.30.40.10">
    <property type="entry name" value="Zinc/RING finger domain, C3HC4 (zinc finger)"/>
    <property type="match status" value="1"/>
</dbReference>
<feature type="compositionally biased region" description="Low complexity" evidence="2">
    <location>
        <begin position="196"/>
        <end position="210"/>
    </location>
</feature>